<dbReference type="Proteomes" id="UP001165121">
    <property type="component" value="Unassembled WGS sequence"/>
</dbReference>
<feature type="compositionally biased region" description="Basic and acidic residues" evidence="1">
    <location>
        <begin position="157"/>
        <end position="171"/>
    </location>
</feature>
<dbReference type="PANTHER" id="PTHR45786">
    <property type="entry name" value="DNA BINDING PROTEIN-LIKE"/>
    <property type="match status" value="1"/>
</dbReference>
<reference evidence="2" key="1">
    <citation type="submission" date="2023-04" db="EMBL/GenBank/DDBJ databases">
        <title>Phytophthora fragariaefolia NBRC 109709.</title>
        <authorList>
            <person name="Ichikawa N."/>
            <person name="Sato H."/>
            <person name="Tonouchi N."/>
        </authorList>
    </citation>
    <scope>NUCLEOTIDE SEQUENCE</scope>
    <source>
        <strain evidence="2">NBRC 109709</strain>
    </source>
</reference>
<evidence type="ECO:0000313" key="3">
    <source>
        <dbReference type="Proteomes" id="UP001165121"/>
    </source>
</evidence>
<evidence type="ECO:0000313" key="2">
    <source>
        <dbReference type="EMBL" id="GMF59999.1"/>
    </source>
</evidence>
<sequence>MGEALRQNACKRHPCCAGRDHGKRKRQRRLANKKRNLLKELEALSVAETEVVVLAANTVHIQTIPQDPTTLEQEGKQEEDDPAEPQRLFDAAYAVGLRQAAPETDPQVTNALSDDKAAAKRARNAEQQRARRANMKASQTERRRAEDRERQRARRAQMTEEQRGAIRHTEGLRQQLRRAQQTPLASDAERERNREQWQTLRHTQPHAAQNVSRESDRDRHAASHADWSTTEVNVEREQNRVRRKAPKRCLGHVNHEDFRASMVTGKDVVDGRHRLPHTTVCPLCQAWKWPAESDFICCLKGRVQLSPLQPAPPRMLQLYGDKEFRRHIRAYNQPFAFTSIGASSSDNTFRDVNHDQSVAGQHGVYTYRIQGAMGHFMGSMLPYVDRRTGERVPPKFAQIYIVDPDMQERANRRKV</sequence>
<feature type="region of interest" description="Disordered" evidence="1">
    <location>
        <begin position="100"/>
        <end position="240"/>
    </location>
</feature>
<dbReference type="AlphaFoldDB" id="A0A9W6YE28"/>
<feature type="compositionally biased region" description="Basic and acidic residues" evidence="1">
    <location>
        <begin position="213"/>
        <end position="223"/>
    </location>
</feature>
<protein>
    <submittedName>
        <fullName evidence="2">Unnamed protein product</fullName>
    </submittedName>
</protein>
<name>A0A9W6YE28_9STRA</name>
<comment type="caution">
    <text evidence="2">The sequence shown here is derived from an EMBL/GenBank/DDBJ whole genome shotgun (WGS) entry which is preliminary data.</text>
</comment>
<accession>A0A9W6YE28</accession>
<feature type="compositionally biased region" description="Basic and acidic residues" evidence="1">
    <location>
        <begin position="113"/>
        <end position="129"/>
    </location>
</feature>
<proteinExistence type="predicted"/>
<dbReference type="OrthoDB" id="2443049at2759"/>
<dbReference type="EMBL" id="BSXT01005193">
    <property type="protein sequence ID" value="GMF59999.1"/>
    <property type="molecule type" value="Genomic_DNA"/>
</dbReference>
<evidence type="ECO:0000256" key="1">
    <source>
        <dbReference type="SAM" id="MobiDB-lite"/>
    </source>
</evidence>
<gene>
    <name evidence="2" type="ORF">Pfra01_002603000</name>
</gene>
<keyword evidence="3" id="KW-1185">Reference proteome</keyword>
<organism evidence="2 3">
    <name type="scientific">Phytophthora fragariaefolia</name>
    <dbReference type="NCBI Taxonomy" id="1490495"/>
    <lineage>
        <taxon>Eukaryota</taxon>
        <taxon>Sar</taxon>
        <taxon>Stramenopiles</taxon>
        <taxon>Oomycota</taxon>
        <taxon>Peronosporomycetes</taxon>
        <taxon>Peronosporales</taxon>
        <taxon>Peronosporaceae</taxon>
        <taxon>Phytophthora</taxon>
    </lineage>
</organism>
<dbReference type="PANTHER" id="PTHR45786:SF74">
    <property type="entry name" value="ATP-DEPENDENT DNA HELICASE"/>
    <property type="match status" value="1"/>
</dbReference>
<feature type="compositionally biased region" description="Polar residues" evidence="1">
    <location>
        <begin position="196"/>
        <end position="212"/>
    </location>
</feature>
<feature type="compositionally biased region" description="Basic and acidic residues" evidence="1">
    <location>
        <begin position="139"/>
        <end position="150"/>
    </location>
</feature>
<feature type="region of interest" description="Disordered" evidence="1">
    <location>
        <begin position="65"/>
        <end position="84"/>
    </location>
</feature>